<organism evidence="2">
    <name type="scientific">Anopheles darlingi</name>
    <name type="common">Mosquito</name>
    <dbReference type="NCBI Taxonomy" id="43151"/>
    <lineage>
        <taxon>Eukaryota</taxon>
        <taxon>Metazoa</taxon>
        <taxon>Ecdysozoa</taxon>
        <taxon>Arthropoda</taxon>
        <taxon>Hexapoda</taxon>
        <taxon>Insecta</taxon>
        <taxon>Pterygota</taxon>
        <taxon>Neoptera</taxon>
        <taxon>Endopterygota</taxon>
        <taxon>Diptera</taxon>
        <taxon>Nematocera</taxon>
        <taxon>Culicoidea</taxon>
        <taxon>Culicidae</taxon>
        <taxon>Anophelinae</taxon>
        <taxon>Anopheles</taxon>
    </lineage>
</organism>
<name>A0A2M4DDL7_ANODA</name>
<accession>A0A2M4DDL7</accession>
<sequence length="76" mass="8482">MMLFAAMLAPLLRYAIASHMASREAIYVLPAFHDEIYPFHCGPHTHLGTEIALMAHLVTCVAQPTIICRFRLSGSR</sequence>
<feature type="signal peptide" evidence="1">
    <location>
        <begin position="1"/>
        <end position="17"/>
    </location>
</feature>
<dbReference type="AlphaFoldDB" id="A0A2M4DDL7"/>
<evidence type="ECO:0000256" key="1">
    <source>
        <dbReference type="SAM" id="SignalP"/>
    </source>
</evidence>
<proteinExistence type="predicted"/>
<reference evidence="2" key="1">
    <citation type="submission" date="2018-01" db="EMBL/GenBank/DDBJ databases">
        <title>An insight into the sialome of Amazonian anophelines.</title>
        <authorList>
            <person name="Ribeiro J.M."/>
            <person name="Scarpassa V."/>
            <person name="Calvo E."/>
        </authorList>
    </citation>
    <scope>NUCLEOTIDE SEQUENCE</scope>
</reference>
<keyword evidence="1" id="KW-0732">Signal</keyword>
<feature type="chain" id="PRO_5014597823" evidence="1">
    <location>
        <begin position="18"/>
        <end position="76"/>
    </location>
</feature>
<evidence type="ECO:0000313" key="2">
    <source>
        <dbReference type="EMBL" id="MBW75704.1"/>
    </source>
</evidence>
<protein>
    <submittedName>
        <fullName evidence="2">Putative secreted protein</fullName>
    </submittedName>
</protein>
<dbReference type="EMBL" id="GGFL01011526">
    <property type="protein sequence ID" value="MBW75704.1"/>
    <property type="molecule type" value="Transcribed_RNA"/>
</dbReference>